<protein>
    <submittedName>
        <fullName evidence="3">Transcriptional regulator, LuxR family protein</fullName>
    </submittedName>
</protein>
<dbReference type="Proteomes" id="UP000019586">
    <property type="component" value="Chromosome"/>
</dbReference>
<dbReference type="GO" id="GO:0006355">
    <property type="term" value="P:regulation of DNA-templated transcription"/>
    <property type="evidence" value="ECO:0007669"/>
    <property type="project" value="InterPro"/>
</dbReference>
<proteinExistence type="predicted"/>
<dbReference type="AlphaFoldDB" id="W8VHR6"/>
<keyword evidence="1" id="KW-0238">DNA-binding</keyword>
<feature type="domain" description="HTH luxR-type" evidence="2">
    <location>
        <begin position="193"/>
        <end position="250"/>
    </location>
</feature>
<dbReference type="EMBL" id="CP006918">
    <property type="protein sequence ID" value="AHM80851.1"/>
    <property type="molecule type" value="Genomic_DNA"/>
</dbReference>
<dbReference type="InterPro" id="IPR000792">
    <property type="entry name" value="Tscrpt_reg_LuxR_C"/>
</dbReference>
<accession>W8VHR6</accession>
<evidence type="ECO:0000313" key="4">
    <source>
        <dbReference type="Proteomes" id="UP000019586"/>
    </source>
</evidence>
<evidence type="ECO:0000259" key="2">
    <source>
        <dbReference type="SMART" id="SM00421"/>
    </source>
</evidence>
<evidence type="ECO:0000256" key="1">
    <source>
        <dbReference type="ARBA" id="ARBA00023125"/>
    </source>
</evidence>
<dbReference type="GO" id="GO:0003677">
    <property type="term" value="F:DNA binding"/>
    <property type="evidence" value="ECO:0007669"/>
    <property type="project" value="UniProtKB-KW"/>
</dbReference>
<dbReference type="KEGG" id="kps:KPNJ2_04071"/>
<name>W8VHR6_KLEPN</name>
<evidence type="ECO:0000313" key="3">
    <source>
        <dbReference type="EMBL" id="AHM80851.1"/>
    </source>
</evidence>
<dbReference type="Pfam" id="PF00196">
    <property type="entry name" value="GerE"/>
    <property type="match status" value="1"/>
</dbReference>
<dbReference type="Gene3D" id="1.10.10.10">
    <property type="entry name" value="Winged helix-like DNA-binding domain superfamily/Winged helix DNA-binding domain"/>
    <property type="match status" value="1"/>
</dbReference>
<dbReference type="InterPro" id="IPR016032">
    <property type="entry name" value="Sig_transdc_resp-reg_C-effctor"/>
</dbReference>
<dbReference type="SUPFAM" id="SSF46894">
    <property type="entry name" value="C-terminal effector domain of the bipartite response regulators"/>
    <property type="match status" value="1"/>
</dbReference>
<organism evidence="3 4">
    <name type="scientific">Klebsiella pneumoniae 30684/NJST258_2</name>
    <dbReference type="NCBI Taxonomy" id="1420013"/>
    <lineage>
        <taxon>Bacteria</taxon>
        <taxon>Pseudomonadati</taxon>
        <taxon>Pseudomonadota</taxon>
        <taxon>Gammaproteobacteria</taxon>
        <taxon>Enterobacterales</taxon>
        <taxon>Enterobacteriaceae</taxon>
        <taxon>Klebsiella/Raoultella group</taxon>
        <taxon>Klebsiella</taxon>
        <taxon>Klebsiella pneumoniae complex</taxon>
    </lineage>
</organism>
<sequence length="250" mass="29505">MTLRIYTFFSKITTLKLKLSHLLTSHNIATSLNDKVRQYREINRHMVPQKYEKAYCISCQYQCEIYPRPTIKSIRCIETHYCVWPDKNIYLKNGVHCFLINKHYNFSNSGYVFVDFSRYNIRLFTNDKWIEYLIKTGLRIVLIADRLAQPLALYWKHRCQQILSIIYTSDTRNEIERKIHLSFLGQKDGRGYRQKLSAQEVLVLDLLLAEKSVKEIAQELQMAEKRIYAIKLSLQNKMGGRGKLNIILSG</sequence>
<dbReference type="HOGENOM" id="CLU_088924_0_0_6"/>
<dbReference type="InterPro" id="IPR036388">
    <property type="entry name" value="WH-like_DNA-bd_sf"/>
</dbReference>
<gene>
    <name evidence="3" type="ORF">KPNJ2_04071</name>
</gene>
<dbReference type="SMART" id="SM00421">
    <property type="entry name" value="HTH_LUXR"/>
    <property type="match status" value="1"/>
</dbReference>
<reference evidence="3 4" key="1">
    <citation type="journal article" date="2014" name="Proc. Natl. Acad. Sci. U.S.A.">
        <title>Molecular dissection of the evolution of carbapenem-resistant multilocus sequence type 258 Klebsiella pneumoniae.</title>
        <authorList>
            <person name="Deleo F.R."/>
            <person name="Chen L."/>
            <person name="Porcella S.F."/>
            <person name="Martens C.A."/>
            <person name="Kobayashi S.D."/>
            <person name="Porter A.R."/>
            <person name="Chavda K.D."/>
            <person name="Jacobs M.R."/>
            <person name="Mathema B."/>
            <person name="Olsen R.J."/>
            <person name="Bonomo R.A."/>
            <person name="Musser J.M."/>
            <person name="Kreiswirth B.N."/>
        </authorList>
    </citation>
    <scope>NUCLEOTIDE SEQUENCE [LARGE SCALE GENOMIC DNA]</scope>
    <source>
        <strain evidence="3">30684/NJST258_2</strain>
    </source>
</reference>